<dbReference type="RefSeq" id="WP_046277387.1">
    <property type="nucleotide sequence ID" value="NZ_LATL02000088.1"/>
</dbReference>
<gene>
    <name evidence="1" type="ORF">WN50_04880</name>
</gene>
<organism evidence="1 2">
    <name type="scientific">Limnoraphis robusta CS-951</name>
    <dbReference type="NCBI Taxonomy" id="1637645"/>
    <lineage>
        <taxon>Bacteria</taxon>
        <taxon>Bacillati</taxon>
        <taxon>Cyanobacteriota</taxon>
        <taxon>Cyanophyceae</taxon>
        <taxon>Oscillatoriophycideae</taxon>
        <taxon>Oscillatoriales</taxon>
        <taxon>Sirenicapillariaceae</taxon>
        <taxon>Limnoraphis</taxon>
    </lineage>
</organism>
<evidence type="ECO:0000313" key="1">
    <source>
        <dbReference type="EMBL" id="KKD39172.1"/>
    </source>
</evidence>
<proteinExistence type="predicted"/>
<name>A0A0F5YKJ6_9CYAN</name>
<sequence>MPNRSSIPTPKVDRYLEEKTARSAKLAPSMLNSDLAIAKQLNNFASQFDAESVEQRQKTVNEIEF</sequence>
<dbReference type="AlphaFoldDB" id="A0A0F5YKJ6"/>
<dbReference type="EMBL" id="LATL02000088">
    <property type="protein sequence ID" value="KKD39172.1"/>
    <property type="molecule type" value="Genomic_DNA"/>
</dbReference>
<protein>
    <submittedName>
        <fullName evidence="1">Uncharacterized protein</fullName>
    </submittedName>
</protein>
<comment type="caution">
    <text evidence="1">The sequence shown here is derived from an EMBL/GenBank/DDBJ whole genome shotgun (WGS) entry which is preliminary data.</text>
</comment>
<accession>A0A0F5YKJ6</accession>
<dbReference type="Proteomes" id="UP000033607">
    <property type="component" value="Unassembled WGS sequence"/>
</dbReference>
<evidence type="ECO:0000313" key="2">
    <source>
        <dbReference type="Proteomes" id="UP000033607"/>
    </source>
</evidence>
<reference evidence="1 2" key="1">
    <citation type="submission" date="2015-06" db="EMBL/GenBank/DDBJ databases">
        <title>Draft genome assembly of filamentous brackish cyanobacterium Limnoraphis robusta strain CS-951.</title>
        <authorList>
            <person name="Willis A."/>
            <person name="Parks M."/>
            <person name="Burford M.A."/>
        </authorList>
    </citation>
    <scope>NUCLEOTIDE SEQUENCE [LARGE SCALE GENOMIC DNA]</scope>
    <source>
        <strain evidence="1 2">CS-951</strain>
    </source>
</reference>